<evidence type="ECO:0000313" key="68">
    <source>
        <dbReference type="Proteomes" id="UP000364988"/>
    </source>
</evidence>
<evidence type="ECO:0000313" key="50">
    <source>
        <dbReference type="EMBL" id="HAB8398426.1"/>
    </source>
</evidence>
<dbReference type="EMBL" id="DAAIHR010000006">
    <property type="protein sequence ID" value="HAB8398426.1"/>
    <property type="molecule type" value="Genomic_DNA"/>
</dbReference>
<dbReference type="Proteomes" id="UP000546397">
    <property type="component" value="Unassembled WGS sequence"/>
</dbReference>
<evidence type="ECO:0000313" key="16">
    <source>
        <dbReference type="EMBL" id="EAC9041512.1"/>
    </source>
</evidence>
<evidence type="ECO:0000313" key="27">
    <source>
        <dbReference type="EMBL" id="EAG2998284.1"/>
    </source>
</evidence>
<reference evidence="96 97" key="3">
    <citation type="journal article" date="2018" name="Genome Biol.">
        <title>SKESA: strategic k-mer extension for scrupulous assemblies.</title>
        <authorList>
            <person name="Souvorov A."/>
            <person name="Agarwala R."/>
            <person name="Lipman D.J."/>
        </authorList>
    </citation>
    <scope>NUCLEOTIDE SEQUENCE [LARGE SCALE GENOMIC DNA]</scope>
    <source>
        <strain evidence="49">09CEB371LM</strain>
        <strain evidence="55">2017-325981-023-01</strain>
        <strain evidence="51 99">CFIAFB20100120</strain>
        <strain evidence="50 96">CFIAFB20130012</strain>
        <strain evidence="53">CFIAFB20170037</strain>
        <strain evidence="52 97">CFIAFB20170045</strain>
        <strain evidence="54 98">DMG1500109</strain>
    </source>
</reference>
<dbReference type="Proteomes" id="UP000344343">
    <property type="component" value="Unassembled WGS sequence"/>
</dbReference>
<dbReference type="EMBL" id="AANCRK010000007">
    <property type="protein sequence ID" value="EDN7716052.1"/>
    <property type="molecule type" value="Genomic_DNA"/>
</dbReference>
<dbReference type="EMBL" id="AABGUK010000005">
    <property type="protein sequence ID" value="EAH4242785.1"/>
    <property type="molecule type" value="Genomic_DNA"/>
</dbReference>
<evidence type="ECO:0000313" key="41">
    <source>
        <dbReference type="EMBL" id="ECC1557616.1"/>
    </source>
</evidence>
<evidence type="ECO:0000313" key="96">
    <source>
        <dbReference type="Proteomes" id="UP000840197"/>
    </source>
</evidence>
<evidence type="ECO:0000256" key="4">
    <source>
        <dbReference type="ARBA" id="ARBA00016962"/>
    </source>
</evidence>
<dbReference type="Proteomes" id="UP000852906">
    <property type="component" value="Unassembled WGS sequence"/>
</dbReference>
<evidence type="ECO:0000313" key="93">
    <source>
        <dbReference type="Proteomes" id="UP000548278"/>
    </source>
</evidence>
<dbReference type="Proteomes" id="UP000423131">
    <property type="component" value="Unassembled WGS sequence"/>
</dbReference>
<evidence type="ECO:0000313" key="86">
    <source>
        <dbReference type="Proteomes" id="UP000525850"/>
    </source>
</evidence>
<dbReference type="EMBL" id="DAAJZA010000017">
    <property type="protein sequence ID" value="HAC1756249.1"/>
    <property type="molecule type" value="Genomic_DNA"/>
</dbReference>
<dbReference type="EMBL" id="AABDGJ010000005">
    <property type="protein sequence ID" value="EAG6990560.1"/>
    <property type="molecule type" value="Genomic_DNA"/>
</dbReference>
<evidence type="ECO:0000313" key="95">
    <source>
        <dbReference type="Proteomes" id="UP000566721"/>
    </source>
</evidence>
<evidence type="ECO:0000313" key="22">
    <source>
        <dbReference type="EMBL" id="EAE4943397.1"/>
    </source>
</evidence>
<dbReference type="EMBL" id="AAAIKW010000018">
    <property type="protein sequence ID" value="EAC4553775.1"/>
    <property type="molecule type" value="Genomic_DNA"/>
</dbReference>
<evidence type="ECO:0000313" key="74">
    <source>
        <dbReference type="Proteomes" id="UP000403352"/>
    </source>
</evidence>
<evidence type="ECO:0000313" key="55">
    <source>
        <dbReference type="EMBL" id="HAJ9594198.1"/>
    </source>
</evidence>
<dbReference type="EMBL" id="QXLS01000009">
    <property type="protein sequence ID" value="RKA04942.1"/>
    <property type="molecule type" value="Genomic_DNA"/>
</dbReference>
<dbReference type="EMBL" id="DAAJCS010000007">
    <property type="protein sequence ID" value="HAC0013322.1"/>
    <property type="molecule type" value="Genomic_DNA"/>
</dbReference>
<evidence type="ECO:0000256" key="11">
    <source>
        <dbReference type="SAM" id="Phobius"/>
    </source>
</evidence>
<feature type="domain" description="ABC3 transporter permease C-terminal" evidence="12">
    <location>
        <begin position="247"/>
        <end position="356"/>
    </location>
</feature>
<dbReference type="Proteomes" id="UP000403352">
    <property type="component" value="Unassembled WGS sequence"/>
</dbReference>
<dbReference type="Proteomes" id="UP000467536">
    <property type="component" value="Unassembled WGS sequence"/>
</dbReference>
<evidence type="ECO:0000313" key="85">
    <source>
        <dbReference type="Proteomes" id="UP000522199"/>
    </source>
</evidence>
<keyword evidence="8 11" id="KW-1133">Transmembrane helix</keyword>
<evidence type="ECO:0000313" key="76">
    <source>
        <dbReference type="Proteomes" id="UP000423131"/>
    </source>
</evidence>
<evidence type="ECO:0000313" key="63">
    <source>
        <dbReference type="Proteomes" id="UP000344343"/>
    </source>
</evidence>
<dbReference type="EMBL" id="AAAJKI010000047">
    <property type="protein sequence ID" value="EAC6549398.1"/>
    <property type="molecule type" value="Genomic_DNA"/>
</dbReference>
<dbReference type="Proteomes" id="UP000540117">
    <property type="component" value="Unassembled WGS sequence"/>
</dbReference>
<dbReference type="EMBL" id="DAAEEB010000019">
    <property type="protein sequence ID" value="HAA8054686.1"/>
    <property type="molecule type" value="Genomic_DNA"/>
</dbReference>
<dbReference type="EMBL" id="DAAJFY010000006">
    <property type="protein sequence ID" value="HAC0275648.1"/>
    <property type="molecule type" value="Genomic_DNA"/>
</dbReference>
<feature type="transmembrane region" description="Helical" evidence="11">
    <location>
        <begin position="15"/>
        <end position="36"/>
    </location>
</feature>
<evidence type="ECO:0000313" key="58">
    <source>
        <dbReference type="EMBL" id="RKA04942.1"/>
    </source>
</evidence>
<dbReference type="EMBL" id="AABBAW010000007">
    <property type="protein sequence ID" value="EAG2515906.1"/>
    <property type="molecule type" value="Genomic_DNA"/>
</dbReference>
<evidence type="ECO:0000313" key="84">
    <source>
        <dbReference type="Proteomes" id="UP000489121"/>
    </source>
</evidence>
<evidence type="ECO:0000313" key="35">
    <source>
        <dbReference type="EMBL" id="EAH3295774.1"/>
    </source>
</evidence>
<dbReference type="Proteomes" id="UP000840197">
    <property type="component" value="Unassembled WGS sequence"/>
</dbReference>
<evidence type="ECO:0000313" key="43">
    <source>
        <dbReference type="EMBL" id="ECY6545737.1"/>
    </source>
</evidence>
<dbReference type="Proteomes" id="UP000331186">
    <property type="component" value="Unassembled WGS sequence"/>
</dbReference>
<evidence type="ECO:0000313" key="25">
    <source>
        <dbReference type="EMBL" id="EAG2246350.1"/>
    </source>
</evidence>
<dbReference type="Proteomes" id="UP000460224">
    <property type="component" value="Unassembled WGS sequence"/>
</dbReference>
<dbReference type="Proteomes" id="UP000548278">
    <property type="component" value="Unassembled WGS sequence"/>
</dbReference>
<dbReference type="Proteomes" id="UP000841146">
    <property type="component" value="Unassembled WGS sequence"/>
</dbReference>
<dbReference type="Proteomes" id="UP000528151">
    <property type="component" value="Unassembled WGS sequence"/>
</dbReference>
<evidence type="ECO:0000256" key="10">
    <source>
        <dbReference type="ARBA" id="ARBA00024973"/>
    </source>
</evidence>
<dbReference type="GO" id="GO:0005886">
    <property type="term" value="C:plasma membrane"/>
    <property type="evidence" value="ECO:0007669"/>
    <property type="project" value="UniProtKB-SubCell"/>
</dbReference>
<dbReference type="EMBL" id="DABJAN010000005">
    <property type="protein sequence ID" value="HAJ9594198.1"/>
    <property type="molecule type" value="Genomic_DNA"/>
</dbReference>
<proteinExistence type="inferred from homology"/>
<dbReference type="EMBL" id="AAAKQF010000016">
    <property type="protein sequence ID" value="EAC9041512.1"/>
    <property type="molecule type" value="Genomic_DNA"/>
</dbReference>
<evidence type="ECO:0000313" key="30">
    <source>
        <dbReference type="EMBL" id="EAG6170287.1"/>
    </source>
</evidence>
<dbReference type="Proteomes" id="UP000522199">
    <property type="component" value="Unassembled WGS sequence"/>
</dbReference>
<evidence type="ECO:0000313" key="33">
    <source>
        <dbReference type="EMBL" id="EAG9521026.1"/>
    </source>
</evidence>
<evidence type="ECO:0000313" key="26">
    <source>
        <dbReference type="EMBL" id="EAG2515906.1"/>
    </source>
</evidence>
<evidence type="ECO:0000313" key="38">
    <source>
        <dbReference type="EMBL" id="EAK9318335.1"/>
    </source>
</evidence>
<evidence type="ECO:0000256" key="3">
    <source>
        <dbReference type="ARBA" id="ARBA00011131"/>
    </source>
</evidence>
<evidence type="ECO:0000313" key="94">
    <source>
        <dbReference type="Proteomes" id="UP000549379"/>
    </source>
</evidence>
<evidence type="ECO:0000313" key="66">
    <source>
        <dbReference type="Proteomes" id="UP000354255"/>
    </source>
</evidence>
<evidence type="ECO:0000313" key="98">
    <source>
        <dbReference type="Proteomes" id="UP000843775"/>
    </source>
</evidence>
<evidence type="ECO:0000313" key="62">
    <source>
        <dbReference type="Proteomes" id="UP000339309"/>
    </source>
</evidence>
<evidence type="ECO:0000313" key="32">
    <source>
        <dbReference type="EMBL" id="EAG9388795.1"/>
    </source>
</evidence>
<feature type="transmembrane region" description="Helical" evidence="11">
    <location>
        <begin position="331"/>
        <end position="350"/>
    </location>
</feature>
<dbReference type="Proteomes" id="UP000533021">
    <property type="component" value="Unassembled WGS sequence"/>
</dbReference>
<dbReference type="EMBL" id="AABGHY010000018">
    <property type="protein sequence ID" value="EAH3295774.1"/>
    <property type="molecule type" value="Genomic_DNA"/>
</dbReference>
<dbReference type="Proteomes" id="UP000358545">
    <property type="component" value="Unassembled WGS sequence"/>
</dbReference>
<evidence type="ECO:0000313" key="36">
    <source>
        <dbReference type="EMBL" id="EAH4242785.1"/>
    </source>
</evidence>
<dbReference type="EMBL" id="AAASLB010000014">
    <property type="protein sequence ID" value="EAE4943397.1"/>
    <property type="molecule type" value="Genomic_DNA"/>
</dbReference>
<evidence type="ECO:0000313" key="18">
    <source>
        <dbReference type="EMBL" id="EAD3793692.1"/>
    </source>
</evidence>
<dbReference type="EMBL" id="AABFVG010000017">
    <property type="protein sequence ID" value="EAH2283482.1"/>
    <property type="molecule type" value="Genomic_DNA"/>
</dbReference>
<evidence type="ECO:0000313" key="59">
    <source>
        <dbReference type="Proteomes" id="UP000272537"/>
    </source>
</evidence>
<protein>
    <recommendedName>
        <fullName evidence="4">Putative hemin transport system permease protein HrtB</fullName>
    </recommendedName>
</protein>
<evidence type="ECO:0000313" key="90">
    <source>
        <dbReference type="Proteomes" id="UP000533021"/>
    </source>
</evidence>
<evidence type="ECO:0000313" key="75">
    <source>
        <dbReference type="Proteomes" id="UP000410967"/>
    </source>
</evidence>
<evidence type="ECO:0000313" key="71">
    <source>
        <dbReference type="Proteomes" id="UP000379076"/>
    </source>
</evidence>
<evidence type="ECO:0000313" key="82">
    <source>
        <dbReference type="Proteomes" id="UP000478704"/>
    </source>
</evidence>
<evidence type="ECO:0000313" key="37">
    <source>
        <dbReference type="EMBL" id="EAK8897946.1"/>
    </source>
</evidence>
<dbReference type="Proteomes" id="UP000410967">
    <property type="component" value="Unassembled WGS sequence"/>
</dbReference>
<dbReference type="EMBL" id="AACJYH010000007">
    <property type="protein sequence ID" value="EAK8897946.1"/>
    <property type="molecule type" value="Genomic_DNA"/>
</dbReference>
<reference evidence="58 59" key="2">
    <citation type="journal article" date="2018" name="BMC Genomics">
        <title>Genes significantly associated with lineage II food isolates of Listeria monocytogenes.</title>
        <authorList>
            <person name="Pirone-Davies C."/>
            <person name="Chen Y."/>
            <person name="Pightling A."/>
            <person name="Ryan G."/>
            <person name="Wang Y."/>
            <person name="Yao K."/>
            <person name="Hoffmann M."/>
            <person name="Allard M.W."/>
        </authorList>
    </citation>
    <scope>NUCLEOTIDE SEQUENCE [LARGE SCALE GENOMIC DNA]</scope>
    <source>
        <strain evidence="58 59">PNUSAL000550</strain>
    </source>
</reference>
<dbReference type="Proteomes" id="UP000350032">
    <property type="component" value="Unassembled WGS sequence"/>
</dbReference>
<dbReference type="Proteomes" id="UP000843503">
    <property type="component" value="Unassembled WGS sequence"/>
</dbReference>
<evidence type="ECO:0000313" key="49">
    <source>
        <dbReference type="EMBL" id="HAA8054686.1"/>
    </source>
</evidence>
<dbReference type="Proteomes" id="UP000549379">
    <property type="component" value="Unassembled WGS sequence"/>
</dbReference>
<evidence type="ECO:0000313" key="13">
    <source>
        <dbReference type="EMBL" id="EAC4553775.1"/>
    </source>
</evidence>
<dbReference type="EMBL" id="AABAYG010000006">
    <property type="protein sequence ID" value="EAG2246350.1"/>
    <property type="molecule type" value="Genomic_DNA"/>
</dbReference>
<dbReference type="EMBL" id="AABEMN010000030">
    <property type="protein sequence ID" value="EAG9521026.1"/>
    <property type="molecule type" value="Genomic_DNA"/>
</dbReference>
<evidence type="ECO:0000313" key="19">
    <source>
        <dbReference type="EMBL" id="EAD5775597.1"/>
    </source>
</evidence>
<dbReference type="EMBL" id="AAANYR010000006">
    <property type="protein sequence ID" value="EAD5787118.1"/>
    <property type="molecule type" value="Genomic_DNA"/>
</dbReference>
<comment type="caution">
    <text evidence="37">The sequence shown here is derived from an EMBL/GenBank/DDBJ whole genome shotgun (WGS) entry which is preliminary data.</text>
</comment>
<dbReference type="EMBL" id="AABBHO010000052">
    <property type="protein sequence ID" value="EAG2998284.1"/>
    <property type="molecule type" value="Genomic_DNA"/>
</dbReference>
<dbReference type="KEGG" id="lmok:CQ02_12045"/>
<dbReference type="EMBL" id="AANEHK010000024">
    <property type="protein sequence ID" value="EDO0987263.1"/>
    <property type="molecule type" value="Genomic_DNA"/>
</dbReference>
<dbReference type="Proteomes" id="UP000566721">
    <property type="component" value="Unassembled WGS sequence"/>
</dbReference>
<dbReference type="Proteomes" id="UP000840039">
    <property type="component" value="Unassembled WGS sequence"/>
</dbReference>
<dbReference type="Proteomes" id="UP000530452">
    <property type="component" value="Unassembled WGS sequence"/>
</dbReference>
<dbReference type="EMBL" id="QDAY01000005">
    <property type="protein sequence ID" value="KAA9447661.1"/>
    <property type="molecule type" value="Genomic_DNA"/>
</dbReference>
<dbReference type="EMBL" id="AABAGT010000035">
    <property type="protein sequence ID" value="EAG0868666.1"/>
    <property type="molecule type" value="Genomic_DNA"/>
</dbReference>
<feature type="transmembrane region" description="Helical" evidence="11">
    <location>
        <begin position="287"/>
        <end position="311"/>
    </location>
</feature>
<evidence type="ECO:0000313" key="42">
    <source>
        <dbReference type="EMBL" id="ECX6926059.1"/>
    </source>
</evidence>
<organism evidence="37 65">
    <name type="scientific">Listeria monocytogenes</name>
    <dbReference type="NCBI Taxonomy" id="1639"/>
    <lineage>
        <taxon>Bacteria</taxon>
        <taxon>Bacillati</taxon>
        <taxon>Bacillota</taxon>
        <taxon>Bacilli</taxon>
        <taxon>Bacillales</taxon>
        <taxon>Listeriaceae</taxon>
        <taxon>Listeria</taxon>
    </lineage>
</organism>
<comment type="subunit">
    <text evidence="3">The complex is composed of two ATP-binding proteins (HrtA), two transmembrane proteins (HrtB) and a solute-binding protein.</text>
</comment>
<dbReference type="Proteomes" id="UP000389283">
    <property type="component" value="Unassembled WGS sequence"/>
</dbReference>
<dbReference type="EMBL" id="AALGDA010000080">
    <property type="protein sequence ID" value="ECY9784221.1"/>
    <property type="molecule type" value="Genomic_DNA"/>
</dbReference>
<evidence type="ECO:0000313" key="53">
    <source>
        <dbReference type="EMBL" id="HAC0275648.1"/>
    </source>
</evidence>
<dbReference type="EMBL" id="AAANYN010000035">
    <property type="protein sequence ID" value="EAD5775597.1"/>
    <property type="molecule type" value="Genomic_DNA"/>
</dbReference>
<dbReference type="EMBL" id="AANPAU010000014">
    <property type="protein sequence ID" value="EDP8515466.1"/>
    <property type="molecule type" value="Genomic_DNA"/>
</dbReference>
<dbReference type="Proteomes" id="UP000455569">
    <property type="component" value="Unassembled WGS sequence"/>
</dbReference>
<reference evidence="75 85" key="6">
    <citation type="submission" date="2019-04" db="EMBL/GenBank/DDBJ databases">
        <authorList>
            <consortium name="GenomeTrakr network: Whole genome sequencing for foodborne pathogen traceback"/>
        </authorList>
    </citation>
    <scope>NUCLEOTIDE SEQUENCE [LARGE SCALE GENOMIC DNA]</scope>
    <source>
        <strain evidence="31 93">CFSAN004300</strain>
        <strain evidence="32 85">CFSAN072474</strain>
        <strain evidence="43 68">FLAG-55987</strain>
        <strain evidence="38 75">PHLUSALM00088</strain>
    </source>
</reference>
<evidence type="ECO:0000313" key="20">
    <source>
        <dbReference type="EMBL" id="EAD5787118.1"/>
    </source>
</evidence>
<dbReference type="Proteomes" id="UP000345329">
    <property type="component" value="Unassembled WGS sequence"/>
</dbReference>
<evidence type="ECO:0000313" key="28">
    <source>
        <dbReference type="EMBL" id="EAG4332058.1"/>
    </source>
</evidence>
<evidence type="ECO:0000313" key="100">
    <source>
        <dbReference type="Proteomes" id="UP000852906"/>
    </source>
</evidence>
<evidence type="ECO:0000259" key="12">
    <source>
        <dbReference type="Pfam" id="PF02687"/>
    </source>
</evidence>
<evidence type="ECO:0000313" key="23">
    <source>
        <dbReference type="EMBL" id="EAG0868666.1"/>
    </source>
</evidence>
<evidence type="ECO:0000313" key="48">
    <source>
        <dbReference type="EMBL" id="EDP8515466.1"/>
    </source>
</evidence>
<dbReference type="Proteomes" id="UP000844415">
    <property type="component" value="Unassembled WGS sequence"/>
</dbReference>
<gene>
    <name evidence="23" type="ORF">A8L61_15445</name>
    <name evidence="31" type="ORF">AB917_08160</name>
    <name evidence="13" type="ORF">ABZ57_14945</name>
    <name evidence="57" type="ORF">AJL21_14635</name>
    <name evidence="21" type="ORF">ART25_11960</name>
    <name evidence="14" type="ORF">ARY78_09570</name>
    <name evidence="26" type="ORF">B1N52_12105</name>
    <name evidence="25" type="ORF">B1S26_13145</name>
    <name evidence="27" type="ORF">B5K54_13395</name>
    <name evidence="42" type="ORF">BCZ19_15515</name>
    <name evidence="24" type="ORF">BCZ21_16060</name>
    <name evidence="29" type="ORF">CA369_14950</name>
    <name evidence="28" type="ORF">CAV64_12480</name>
    <name evidence="32" type="ORF">CW845_14975</name>
    <name evidence="34" type="ORF">D4920_15490</name>
    <name evidence="33" type="ORF">D4B11_14755</name>
    <name evidence="35" type="ORF">D5N24_15345</name>
    <name evidence="37" type="ORF">D7104_09600</name>
    <name evidence="56" type="ORF">DCK61_12585</name>
    <name evidence="30" type="ORF">DCT16_12980</name>
    <name evidence="15" type="ORF">DU018_13645</name>
    <name evidence="58" type="ORF">DYZ80_02979</name>
    <name evidence="22" type="ORF">E1W56_15235</name>
    <name evidence="36" type="ORF">E5F58_12390</name>
    <name evidence="20" type="ORF">EX365_11175</name>
    <name evidence="19" type="ORF">EXZ73_15070</name>
    <name evidence="43" type="ORF">F6436_15600</name>
    <name evidence="44" type="ORF">F6515_14680</name>
    <name evidence="38" type="ORF">FA835_14665</name>
    <name evidence="40" type="ORF">FLQ97_08095</name>
    <name evidence="39" type="ORF">FLR03_02535</name>
    <name evidence="41" type="ORF">FNX40_12470</name>
    <name evidence="47" type="ORF">FV747_14780</name>
    <name evidence="48" type="ORF">G3O21_002927</name>
    <name evidence="49" type="ORF">GHH22_16235</name>
    <name evidence="54" type="ORF">GI949_14855</name>
    <name evidence="46" type="ORF">GJW51_14465</name>
    <name evidence="45" type="ORF">GQG13_13090</name>
    <name evidence="50" type="ORF">GYR60_07825</name>
    <name evidence="51" type="ORF">GYS09_09415</name>
    <name evidence="52" type="ORF">GYX23_09950</name>
    <name evidence="53" type="ORF">GYY14_09730</name>
    <name evidence="55" type="ORF">HQN34_002425</name>
    <name evidence="16" type="ORF">KV70_15010</name>
    <name evidence="17" type="ORF">QD52_13010</name>
    <name evidence="18" type="ORF">UI29_13100</name>
</gene>
<evidence type="ECO:0000313" key="61">
    <source>
        <dbReference type="Proteomes" id="UP000337746"/>
    </source>
</evidence>
<evidence type="ECO:0000256" key="8">
    <source>
        <dbReference type="ARBA" id="ARBA00022989"/>
    </source>
</evidence>
<evidence type="ECO:0000313" key="60">
    <source>
        <dbReference type="Proteomes" id="UP000331186"/>
    </source>
</evidence>
<dbReference type="Proteomes" id="UP000398321">
    <property type="component" value="Unassembled WGS sequence"/>
</dbReference>
<evidence type="ECO:0000313" key="29">
    <source>
        <dbReference type="EMBL" id="EAG4463568.1"/>
    </source>
</evidence>
<reference evidence="37 65" key="5">
    <citation type="submission" date="2018-10" db="EMBL/GenBank/DDBJ databases">
        <authorList>
            <consortium name="PulseNet: The National Subtyping Network for Foodborne Disease Surveillance"/>
            <person name="Tarr C.L."/>
            <person name="Trees E."/>
            <person name="Katz L.S."/>
            <person name="Carleton-Romer H.A."/>
            <person name="Stroika S."/>
            <person name="Kucerova Z."/>
            <person name="Roache K.F."/>
            <person name="Sabol A.L."/>
            <person name="Besser J."/>
            <person name="Gerner-Smidt P."/>
        </authorList>
    </citation>
    <scope>NUCLEOTIDE SEQUENCE [LARGE SCALE GENOMIC DNA]</scope>
    <source>
        <strain evidence="13 62">2015L-6227</strain>
        <strain evidence="16 66">PNUSAL000910</strain>
        <strain evidence="23 67">PNUSAL002180</strain>
        <strain evidence="37 65">PNUSAL004402</strain>
        <strain evidence="44 84">PNUSAL005692</strain>
    </source>
</reference>
<dbReference type="Proteomes" id="UP000467347">
    <property type="component" value="Unassembled WGS sequence"/>
</dbReference>
<dbReference type="EMBL" id="AALEDS010000027">
    <property type="protein sequence ID" value="ECY6545737.1"/>
    <property type="molecule type" value="Genomic_DNA"/>
</dbReference>
<dbReference type="EMBL" id="AALAQH010000016">
    <property type="protein sequence ID" value="ECX6926059.1"/>
    <property type="molecule type" value="Genomic_DNA"/>
</dbReference>
<evidence type="ECO:0000313" key="46">
    <source>
        <dbReference type="EMBL" id="EDN9837866.1"/>
    </source>
</evidence>
<dbReference type="RefSeq" id="WP_003728416.1">
    <property type="nucleotide sequence ID" value="NC_021824.1"/>
</dbReference>
<evidence type="ECO:0000313" key="77">
    <source>
        <dbReference type="Proteomes" id="UP000427828"/>
    </source>
</evidence>
<dbReference type="Proteomes" id="UP000842809">
    <property type="component" value="Unassembled WGS sequence"/>
</dbReference>
<evidence type="ECO:0000313" key="80">
    <source>
        <dbReference type="Proteomes" id="UP000467347"/>
    </source>
</evidence>
<evidence type="ECO:0000313" key="45">
    <source>
        <dbReference type="EMBL" id="EDN7716052.1"/>
    </source>
</evidence>
<dbReference type="EMBL" id="AAALRN010000007">
    <property type="protein sequence ID" value="EAD1186000.1"/>
    <property type="molecule type" value="Genomic_DNA"/>
</dbReference>
<dbReference type="PANTHER" id="PTHR43738:SF1">
    <property type="entry name" value="HEMIN TRANSPORT SYSTEM PERMEASE PROTEIN HRTB-RELATED"/>
    <property type="match status" value="1"/>
</dbReference>
<dbReference type="Proteomes" id="UP000272537">
    <property type="component" value="Unassembled WGS sequence"/>
</dbReference>
<evidence type="ECO:0000313" key="92">
    <source>
        <dbReference type="Proteomes" id="UP000546397"/>
    </source>
</evidence>
<evidence type="ECO:0000313" key="65">
    <source>
        <dbReference type="Proteomes" id="UP000350032"/>
    </source>
</evidence>
<dbReference type="Proteomes" id="UP000478704">
    <property type="component" value="Unassembled WGS sequence"/>
</dbReference>
<keyword evidence="5" id="KW-0813">Transport</keyword>
<evidence type="ECO:0000313" key="69">
    <source>
        <dbReference type="Proteomes" id="UP000365297"/>
    </source>
</evidence>
<accession>A0A0B8R487</accession>
<reference evidence="50" key="9">
    <citation type="submission" date="2020-01" db="EMBL/GenBank/DDBJ databases">
        <authorList>
            <consortium name="NCBI Pathogen Detection Project"/>
        </authorList>
    </citation>
    <scope>NUCLEOTIDE SEQUENCE</scope>
    <source>
        <strain evidence="49">09CEB371LM</strain>
        <strain evidence="55">2017-325981-023-01</strain>
        <strain evidence="51">CFIAFB20100120</strain>
        <strain evidence="50">CFIAFB20130012</strain>
        <strain evidence="53">CFIAFB20170037</strain>
        <strain evidence="52">CFIAFB20170045</strain>
        <strain evidence="54">DMG1500109</strain>
    </source>
</reference>
<dbReference type="EMBL" id="AAHZFY010000016">
    <property type="protein sequence ID" value="ECB9513694.1"/>
    <property type="molecule type" value="Genomic_DNA"/>
</dbReference>
<evidence type="ECO:0000256" key="5">
    <source>
        <dbReference type="ARBA" id="ARBA00022448"/>
    </source>
</evidence>
<evidence type="ECO:0000313" key="51">
    <source>
        <dbReference type="EMBL" id="HAB8557509.1"/>
    </source>
</evidence>
<dbReference type="InterPro" id="IPR003838">
    <property type="entry name" value="ABC3_permease_C"/>
</dbReference>
<comment type="function">
    <text evidence="10">Part of the ABC transporter complex hrt involved in hemin import. Responsible for the translocation of the substrate across the membrane.</text>
</comment>
<feature type="transmembrane region" description="Helical" evidence="11">
    <location>
        <begin position="243"/>
        <end position="266"/>
    </location>
</feature>
<dbReference type="EMBL" id="AABBYJ010000008">
    <property type="protein sequence ID" value="EAG4332058.1"/>
    <property type="molecule type" value="Genomic_DNA"/>
</dbReference>
<comment type="similarity">
    <text evidence="2">Belongs to the ABC-4 integral membrane protein family. HrtB subfamily.</text>
</comment>
<evidence type="ECO:0000313" key="72">
    <source>
        <dbReference type="Proteomes" id="UP000389283"/>
    </source>
</evidence>
<evidence type="ECO:0000313" key="15">
    <source>
        <dbReference type="EMBL" id="EAC6549398.1"/>
    </source>
</evidence>
<evidence type="ECO:0000256" key="7">
    <source>
        <dbReference type="ARBA" id="ARBA00022692"/>
    </source>
</evidence>
<evidence type="ECO:0000313" key="56">
    <source>
        <dbReference type="EMBL" id="KAA9447661.1"/>
    </source>
</evidence>
<dbReference type="Proteomes" id="UP000337746">
    <property type="component" value="Unassembled WGS sequence"/>
</dbReference>
<evidence type="ECO:0000313" key="91">
    <source>
        <dbReference type="Proteomes" id="UP000540117"/>
    </source>
</evidence>
<evidence type="ECO:0000313" key="81">
    <source>
        <dbReference type="Proteomes" id="UP000467536"/>
    </source>
</evidence>
<reference evidence="57 100" key="1">
    <citation type="submission" date="2016-09" db="EMBL/GenBank/DDBJ databases">
        <title>100K Listeria isolates.</title>
        <authorList>
            <person name="Chen P."/>
            <person name="Weimer B.C."/>
            <person name="Kong N."/>
            <person name="Huang B."/>
        </authorList>
    </citation>
    <scope>NUCLEOTIDE SEQUENCE [LARGE SCALE GENOMIC DNA]</scope>
    <source>
        <strain evidence="57 100">BCW_2383</strain>
    </source>
</reference>
<dbReference type="Proteomes" id="UP000339309">
    <property type="component" value="Unassembled WGS sequence"/>
</dbReference>
<dbReference type="EMBL" id="AABEKY010000013">
    <property type="protein sequence ID" value="EAG9388795.1"/>
    <property type="molecule type" value="Genomic_DNA"/>
</dbReference>
<evidence type="ECO:0000313" key="64">
    <source>
        <dbReference type="Proteomes" id="UP000345329"/>
    </source>
</evidence>
<dbReference type="PANTHER" id="PTHR43738">
    <property type="entry name" value="ABC TRANSPORTER, MEMBRANE PROTEIN"/>
    <property type="match status" value="1"/>
</dbReference>
<dbReference type="AlphaFoldDB" id="A0A0B8R487"/>
<evidence type="ECO:0000313" key="67">
    <source>
        <dbReference type="Proteomes" id="UP000358545"/>
    </source>
</evidence>
<evidence type="ECO:0000313" key="88">
    <source>
        <dbReference type="Proteomes" id="UP000528151"/>
    </source>
</evidence>
<dbReference type="Proteomes" id="UP000379076">
    <property type="component" value="Unassembled WGS sequence"/>
</dbReference>
<dbReference type="EMBL" id="AABBZO010000025">
    <property type="protein sequence ID" value="EAG4463568.1"/>
    <property type="molecule type" value="Genomic_DNA"/>
</dbReference>
<evidence type="ECO:0000313" key="39">
    <source>
        <dbReference type="EMBL" id="ECB9472553.1"/>
    </source>
</evidence>
<comment type="subcellular location">
    <subcellularLocation>
        <location evidence="1">Cell membrane</location>
        <topology evidence="1">Multi-pass membrane protein</topology>
    </subcellularLocation>
</comment>
<name>A0A0B8R487_LISMN</name>
<dbReference type="Proteomes" id="UP000489121">
    <property type="component" value="Unassembled WGS sequence"/>
</dbReference>
<dbReference type="Proteomes" id="UP000427828">
    <property type="component" value="Unassembled WGS sequence"/>
</dbReference>
<evidence type="ECO:0000313" key="24">
    <source>
        <dbReference type="EMBL" id="EAG2088750.1"/>
    </source>
</evidence>
<evidence type="ECO:0000313" key="21">
    <source>
        <dbReference type="EMBL" id="EAE1339626.1"/>
    </source>
</evidence>
<dbReference type="EMBL" id="MJTJ01000021">
    <property type="protein sequence ID" value="OET48120.1"/>
    <property type="molecule type" value="Genomic_DNA"/>
</dbReference>
<evidence type="ECO:0000313" key="47">
    <source>
        <dbReference type="EMBL" id="EDO0987263.1"/>
    </source>
</evidence>
<evidence type="ECO:0000313" key="57">
    <source>
        <dbReference type="EMBL" id="OET48120.1"/>
    </source>
</evidence>
<dbReference type="EMBL" id="AAHZFN010000003">
    <property type="protein sequence ID" value="ECB9472553.1"/>
    <property type="molecule type" value="Genomic_DNA"/>
</dbReference>
<evidence type="ECO:0000256" key="6">
    <source>
        <dbReference type="ARBA" id="ARBA00022475"/>
    </source>
</evidence>
<reference evidence="72 73" key="8">
    <citation type="submission" date="2019-07" db="EMBL/GenBank/DDBJ databases">
        <authorList>
            <consortium name="GenomeTrakr: Next Generation Sequencing Network for Food Pathogen Tracability"/>
        </authorList>
    </citation>
    <scope>NUCLEOTIDE SEQUENCE [LARGE SCALE GENOMIC DNA]</scope>
    <source>
        <strain evidence="27 94">10B02965A-1</strain>
        <strain evidence="29 88">CFSAN063727</strain>
        <strain evidence="45 78">CFSAN102901</strain>
        <strain evidence="21 71">FDA00006494</strain>
        <strain evidence="14 69">FDA00007096</strain>
        <strain evidence="17 74">FDA00008584</strain>
        <strain evidence="25">FDA00011243</strain>
        <strain evidence="15 60">FDA00013332</strain>
        <strain evidence="20 63">FDA00013853</strain>
        <strain evidence="39 76">FDA00014336</strain>
        <strain evidence="41 72">FDA00014370</strain>
        <strain evidence="40 73">FDA00014392</strain>
        <strain evidence="48">FDA00015054</strain>
        <strain evidence="28 91">FDA1005580-S054-001</strain>
        <strain evidence="82">FDA1090798-S029-001</strain>
        <strain evidence="83">FDA956581-098-004</strain>
        <strain evidence="26 86">FDA960927-006-004</strain>
        <strain evidence="30 95">FLAG-38921</strain>
        <strain evidence="42 77">FLAG-51482A</strain>
        <strain evidence="24 61">FLAG-54356</strain>
        <strain evidence="19 70">FSIS31901579</strain>
        <strain evidence="36 87">LS1344</strain>
        <strain evidence="46 80">OSF101448</strain>
        <strain evidence="18 64">VA-WGS-00405</strain>
    </source>
</reference>
<evidence type="ECO:0000313" key="14">
    <source>
        <dbReference type="EMBL" id="EAC5550676.1"/>
    </source>
</evidence>
<evidence type="ECO:0000313" key="99">
    <source>
        <dbReference type="Proteomes" id="UP000844415"/>
    </source>
</evidence>
<evidence type="ECO:0000256" key="1">
    <source>
        <dbReference type="ARBA" id="ARBA00004651"/>
    </source>
</evidence>
<evidence type="ECO:0000256" key="9">
    <source>
        <dbReference type="ARBA" id="ARBA00023136"/>
    </source>
</evidence>
<dbReference type="Proteomes" id="UP000364988">
    <property type="component" value="Unassembled WGS sequence"/>
</dbReference>
<evidence type="ECO:0000313" key="54">
    <source>
        <dbReference type="EMBL" id="HAC1756249.1"/>
    </source>
</evidence>
<evidence type="ECO:0000313" key="17">
    <source>
        <dbReference type="EMBL" id="EAD1186000.1"/>
    </source>
</evidence>
<dbReference type="Proteomes" id="UP000393182">
    <property type="component" value="Unassembled WGS sequence"/>
</dbReference>
<evidence type="ECO:0000256" key="2">
    <source>
        <dbReference type="ARBA" id="ARBA00008697"/>
    </source>
</evidence>
<evidence type="ECO:0000313" key="87">
    <source>
        <dbReference type="Proteomes" id="UP000527632"/>
    </source>
</evidence>
<evidence type="ECO:0000313" key="40">
    <source>
        <dbReference type="EMBL" id="ECB9513694.1"/>
    </source>
</evidence>
<evidence type="ECO:0000313" key="89">
    <source>
        <dbReference type="Proteomes" id="UP000530452"/>
    </source>
</evidence>
<evidence type="ECO:0000313" key="52">
    <source>
        <dbReference type="EMBL" id="HAC0013322.1"/>
    </source>
</evidence>
<keyword evidence="6" id="KW-1003">Cell membrane</keyword>
<dbReference type="EMBL" id="AABCVX010000007">
    <property type="protein sequence ID" value="EAG6170287.1"/>
    <property type="molecule type" value="Genomic_DNA"/>
</dbReference>
<dbReference type="Proteomes" id="UP000527632">
    <property type="component" value="Unassembled WGS sequence"/>
</dbReference>
<evidence type="ECO:0000313" key="31">
    <source>
        <dbReference type="EMBL" id="EAG6990560.1"/>
    </source>
</evidence>
<dbReference type="OMA" id="KMNVQTL"/>
<dbReference type="Proteomes" id="UP000376505">
    <property type="component" value="Unassembled WGS sequence"/>
</dbReference>
<dbReference type="EMBL" id="AABAWE010000016">
    <property type="protein sequence ID" value="EAG2088750.1"/>
    <property type="molecule type" value="Genomic_DNA"/>
</dbReference>
<evidence type="ECO:0000313" key="83">
    <source>
        <dbReference type="Proteomes" id="UP000481141"/>
    </source>
</evidence>
<dbReference type="Proteomes" id="UP000481141">
    <property type="component" value="Unassembled WGS sequence"/>
</dbReference>
<evidence type="ECO:0000313" key="78">
    <source>
        <dbReference type="Proteomes" id="UP000455569"/>
    </source>
</evidence>
<evidence type="ECO:0000313" key="34">
    <source>
        <dbReference type="EMBL" id="EAH2283482.1"/>
    </source>
</evidence>
<keyword evidence="9 11" id="KW-0472">Membrane</keyword>
<evidence type="ECO:0000313" key="79">
    <source>
        <dbReference type="Proteomes" id="UP000460224"/>
    </source>
</evidence>
<dbReference type="Pfam" id="PF02687">
    <property type="entry name" value="FtsX"/>
    <property type="match status" value="1"/>
</dbReference>
<dbReference type="EMBL" id="AANDSR010000015">
    <property type="protein sequence ID" value="EDN9837866.1"/>
    <property type="molecule type" value="Genomic_DNA"/>
</dbReference>
<dbReference type="Proteomes" id="UP000354255">
    <property type="component" value="Unassembled WGS sequence"/>
</dbReference>
<dbReference type="EMBL" id="DAAIJL010000008">
    <property type="protein sequence ID" value="HAB8557509.1"/>
    <property type="molecule type" value="Genomic_DNA"/>
</dbReference>
<dbReference type="EMBL" id="AAAMZD010000007">
    <property type="protein sequence ID" value="EAD3793692.1"/>
    <property type="molecule type" value="Genomic_DNA"/>
</dbReference>
<evidence type="ECO:0000313" key="70">
    <source>
        <dbReference type="Proteomes" id="UP000376505"/>
    </source>
</evidence>
<evidence type="ECO:0000313" key="44">
    <source>
        <dbReference type="EMBL" id="ECY9784221.1"/>
    </source>
</evidence>
<sequence>MFLGLRELVYSKLRYILVTGIMVLIMLLSLILSGLANGLAYDNASSVADNGVPYYVLSKDAQDKLSRSQFPESKLADVKKDANVKDAAVLGQSMQTLKRESDDKKFSVALFGIQPDSFLAPKISDGANIQVTKPDEIVVDSSLKSDGIKIGDVLMDDILNRELTVVGFTENQKYSHAPVVYINIATWQEINPVLYHQKIPQTSTIAIKTENPDKGVTLSDKDLTTIDHKGFLNQIPGYSAEQMTLNMMIFFLIIIGGFILTAFFYVMTLQKTTQFGILKALGTKTSYLVKSIITQVVIISIISILISVGVTLLLPSIMPAAMPFRLSPMTIALYSGLFFLVALFGALLSLRRIAKVDALDAIRGGDE</sequence>
<reference evidence="89 90" key="7">
    <citation type="submission" date="2019-04" db="EMBL/GenBank/DDBJ databases">
        <authorList>
            <person name="Ashton P.M."/>
            <person name="Dallman T."/>
            <person name="Nair S."/>
            <person name="De Pinna E."/>
            <person name="Peters T."/>
            <person name="Grant K."/>
        </authorList>
    </citation>
    <scope>NUCLEOTIDE SEQUENCE [LARGE SCALE GENOMIC DNA]</scope>
    <source>
        <strain evidence="34 90">282333</strain>
        <strain evidence="35 89">282352</strain>
        <strain evidence="33 92">289003</strain>
        <strain evidence="47 81">788324</strain>
        <strain evidence="22">RL15000286</strain>
    </source>
</reference>
<dbReference type="InterPro" id="IPR051125">
    <property type="entry name" value="ABC-4/HrtB_transporter"/>
</dbReference>
<dbReference type="Proteomes" id="UP000843775">
    <property type="component" value="Unassembled WGS sequence"/>
</dbReference>
<dbReference type="EMBL" id="AAAQQZ010000006">
    <property type="protein sequence ID" value="EAE1339626.1"/>
    <property type="molecule type" value="Genomic_DNA"/>
</dbReference>
<evidence type="ECO:0000313" key="73">
    <source>
        <dbReference type="Proteomes" id="UP000398321"/>
    </source>
</evidence>
<dbReference type="EMBL" id="AAAIXK010000005">
    <property type="protein sequence ID" value="EAC5550676.1"/>
    <property type="molecule type" value="Genomic_DNA"/>
</dbReference>
<dbReference type="EMBL" id="AAIAJJ010000006">
    <property type="protein sequence ID" value="ECC1557616.1"/>
    <property type="molecule type" value="Genomic_DNA"/>
</dbReference>
<dbReference type="EMBL" id="AACKDQ010000047">
    <property type="protein sequence ID" value="EAK9318335.1"/>
    <property type="molecule type" value="Genomic_DNA"/>
</dbReference>
<keyword evidence="7 11" id="KW-0812">Transmembrane</keyword>
<evidence type="ECO:0000313" key="97">
    <source>
        <dbReference type="Proteomes" id="UP000841146"/>
    </source>
</evidence>
<dbReference type="Proteomes" id="UP000365297">
    <property type="component" value="Unassembled WGS sequence"/>
</dbReference>
<dbReference type="Proteomes" id="UP000525850">
    <property type="component" value="Unassembled WGS sequence"/>
</dbReference>
<reference evidence="56 79" key="4">
    <citation type="submission" date="2018-04" db="EMBL/GenBank/DDBJ databases">
        <title>Genome Analysis of a Prevalent Clone of Listeria monocytogenes Sequence Type 87 in China.</title>
        <authorList>
            <person name="Wang Y."/>
        </authorList>
    </citation>
    <scope>NUCLEOTIDE SEQUENCE [LARGE SCALE GENOMIC DNA]</scope>
    <source>
        <strain evidence="56 79">ICDC_LM1523</strain>
    </source>
</reference>